<dbReference type="EMBL" id="JAUHJQ010000007">
    <property type="protein sequence ID" value="MDN4174645.1"/>
    <property type="molecule type" value="Genomic_DNA"/>
</dbReference>
<dbReference type="Gene3D" id="3.40.50.410">
    <property type="entry name" value="von Willebrand factor, type A domain"/>
    <property type="match status" value="1"/>
</dbReference>
<dbReference type="CDD" id="cd00198">
    <property type="entry name" value="vWFA"/>
    <property type="match status" value="1"/>
</dbReference>
<proteinExistence type="predicted"/>
<accession>A0ABT8FJN1</accession>
<evidence type="ECO:0000313" key="2">
    <source>
        <dbReference type="Proteomes" id="UP001168620"/>
    </source>
</evidence>
<protein>
    <submittedName>
        <fullName evidence="1">VWA domain-containing protein</fullName>
    </submittedName>
</protein>
<dbReference type="Pfam" id="PF05762">
    <property type="entry name" value="VWA_CoxE"/>
    <property type="match status" value="1"/>
</dbReference>
<dbReference type="InterPro" id="IPR036465">
    <property type="entry name" value="vWFA_dom_sf"/>
</dbReference>
<dbReference type="PIRSF" id="PIRSF010256">
    <property type="entry name" value="CoxE_vWa"/>
    <property type="match status" value="1"/>
</dbReference>
<gene>
    <name evidence="1" type="ORF">QWY28_16915</name>
</gene>
<dbReference type="InterPro" id="IPR011195">
    <property type="entry name" value="UCP010256"/>
</dbReference>
<dbReference type="PANTHER" id="PTHR39338:SF6">
    <property type="entry name" value="BLL5662 PROTEIN"/>
    <property type="match status" value="1"/>
</dbReference>
<dbReference type="InterPro" id="IPR008912">
    <property type="entry name" value="Uncharacterised_CoxE"/>
</dbReference>
<organism evidence="1 2">
    <name type="scientific">Nocardioides oceani</name>
    <dbReference type="NCBI Taxonomy" id="3058369"/>
    <lineage>
        <taxon>Bacteria</taxon>
        <taxon>Bacillati</taxon>
        <taxon>Actinomycetota</taxon>
        <taxon>Actinomycetes</taxon>
        <taxon>Propionibacteriales</taxon>
        <taxon>Nocardioidaceae</taxon>
        <taxon>Nocardioides</taxon>
    </lineage>
</organism>
<dbReference type="SUPFAM" id="SSF53300">
    <property type="entry name" value="vWA-like"/>
    <property type="match status" value="1"/>
</dbReference>
<sequence>MTTARTGTAGTAAVHDADEVLLGFTRALRAAGVAVTQDRAQQYLAAVALLGPAEDGTRAAGRATLCAGPDDLARHDQVFAAWFDHRTGLPRPRPAAPTTTTYAALPLSDAAGAGEGPEDDADVVRAMASDTEVLRHRDVAALSPAERARLTALFATVRPRAPHRRSARQRSWHRGDVDAARTLRASLRRMGEPAEVVHRRRATRPRRVVLLVDVSGSMSGYADALLRLAHRFTQAAPGSVETFTLGTRLTHLTRALRVRDPERALVAAGETVPDWSGGTRLGENLQSFLIRWGRRGMARGAVVVVFSDGWERGDTALLAEQAERLSRVAHRLVWVNPHRGKAGYEPVQQGVVAVLPHVDDFVAGHSLATYAEVVEVVARA</sequence>
<evidence type="ECO:0000313" key="1">
    <source>
        <dbReference type="EMBL" id="MDN4174645.1"/>
    </source>
</evidence>
<reference evidence="1" key="1">
    <citation type="submission" date="2023-06" db="EMBL/GenBank/DDBJ databases">
        <title>Draft genome sequence of Nocardioides sp. SOB77.</title>
        <authorList>
            <person name="Zhang G."/>
        </authorList>
    </citation>
    <scope>NUCLEOTIDE SEQUENCE</scope>
    <source>
        <strain evidence="1">SOB77</strain>
    </source>
</reference>
<keyword evidence="2" id="KW-1185">Reference proteome</keyword>
<dbReference type="RefSeq" id="WP_300953735.1">
    <property type="nucleotide sequence ID" value="NZ_JAUHJQ010000007.1"/>
</dbReference>
<dbReference type="PANTHER" id="PTHR39338">
    <property type="entry name" value="BLL5662 PROTEIN-RELATED"/>
    <property type="match status" value="1"/>
</dbReference>
<comment type="caution">
    <text evidence="1">The sequence shown here is derived from an EMBL/GenBank/DDBJ whole genome shotgun (WGS) entry which is preliminary data.</text>
</comment>
<dbReference type="Proteomes" id="UP001168620">
    <property type="component" value="Unassembled WGS sequence"/>
</dbReference>
<name>A0ABT8FJN1_9ACTN</name>